<keyword evidence="2" id="KW-0812">Transmembrane</keyword>
<sequence length="275" mass="30331">MSEQIISIQIEIYARGDHLKRTNKLINIGIVLFAWTWMLLVSQSLRSSDVGDTSNQIPGPETPGILVSKRSQNFLIRFKWMVMAMLEEACTIRGGHIFYNSIGDVSAGADPQSSISNPLVSGSHSIRDTLDPCIQSKKLQTKVFGDLFLSQGTDFQDKKQLGALLGIEIALNPTKSSTGVGERRTTGAAIDSFKQRSHADEEEVGDLDARAVNVSNQFSRVQSRRDIMNRRLEEKTAANTTPMQKKRPGRPGICEGQYDDGMSGAHGRLLARQQP</sequence>
<feature type="region of interest" description="Disordered" evidence="1">
    <location>
        <begin position="231"/>
        <end position="275"/>
    </location>
</feature>
<feature type="transmembrane region" description="Helical" evidence="2">
    <location>
        <begin position="25"/>
        <end position="45"/>
    </location>
</feature>
<reference evidence="3 4" key="1">
    <citation type="journal article" date="2015" name="Genome Biol. Evol.">
        <title>Phylogenomic analyses indicate that early fungi evolved digesting cell walls of algal ancestors of land plants.</title>
        <authorList>
            <person name="Chang Y."/>
            <person name="Wang S."/>
            <person name="Sekimoto S."/>
            <person name="Aerts A.L."/>
            <person name="Choi C."/>
            <person name="Clum A."/>
            <person name="LaButti K.M."/>
            <person name="Lindquist E.A."/>
            <person name="Yee Ngan C."/>
            <person name="Ohm R.A."/>
            <person name="Salamov A.A."/>
            <person name="Grigoriev I.V."/>
            <person name="Spatafora J.W."/>
            <person name="Berbee M.L."/>
        </authorList>
    </citation>
    <scope>NUCLEOTIDE SEQUENCE [LARGE SCALE GENOMIC DNA]</scope>
    <source>
        <strain evidence="3 4">JEL478</strain>
    </source>
</reference>
<evidence type="ECO:0000313" key="3">
    <source>
        <dbReference type="EMBL" id="KXS16577.1"/>
    </source>
</evidence>
<keyword evidence="2" id="KW-1133">Transmembrane helix</keyword>
<keyword evidence="2" id="KW-0472">Membrane</keyword>
<evidence type="ECO:0000313" key="4">
    <source>
        <dbReference type="Proteomes" id="UP000070544"/>
    </source>
</evidence>
<dbReference type="EMBL" id="KQ965751">
    <property type="protein sequence ID" value="KXS16577.1"/>
    <property type="molecule type" value="Genomic_DNA"/>
</dbReference>
<dbReference type="Proteomes" id="UP000070544">
    <property type="component" value="Unassembled WGS sequence"/>
</dbReference>
<name>A0A139AIG2_GONPJ</name>
<keyword evidence="4" id="KW-1185">Reference proteome</keyword>
<organism evidence="3 4">
    <name type="scientific">Gonapodya prolifera (strain JEL478)</name>
    <name type="common">Monoblepharis prolifera</name>
    <dbReference type="NCBI Taxonomy" id="1344416"/>
    <lineage>
        <taxon>Eukaryota</taxon>
        <taxon>Fungi</taxon>
        <taxon>Fungi incertae sedis</taxon>
        <taxon>Chytridiomycota</taxon>
        <taxon>Chytridiomycota incertae sedis</taxon>
        <taxon>Monoblepharidomycetes</taxon>
        <taxon>Monoblepharidales</taxon>
        <taxon>Gonapodyaceae</taxon>
        <taxon>Gonapodya</taxon>
    </lineage>
</organism>
<protein>
    <submittedName>
        <fullName evidence="3">Uncharacterized protein</fullName>
    </submittedName>
</protein>
<accession>A0A139AIG2</accession>
<gene>
    <name evidence="3" type="ORF">M427DRAFT_144668</name>
</gene>
<proteinExistence type="predicted"/>
<evidence type="ECO:0000256" key="1">
    <source>
        <dbReference type="SAM" id="MobiDB-lite"/>
    </source>
</evidence>
<dbReference type="AlphaFoldDB" id="A0A139AIG2"/>
<evidence type="ECO:0000256" key="2">
    <source>
        <dbReference type="SAM" id="Phobius"/>
    </source>
</evidence>